<protein>
    <recommendedName>
        <fullName evidence="2">histidine kinase</fullName>
        <ecNumber evidence="2">2.7.13.3</ecNumber>
    </recommendedName>
</protein>
<dbReference type="SMART" id="SM00388">
    <property type="entry name" value="HisKA"/>
    <property type="match status" value="1"/>
</dbReference>
<dbReference type="AlphaFoldDB" id="A0A378LCI8"/>
<dbReference type="Gene3D" id="3.30.565.10">
    <property type="entry name" value="Histidine kinase-like ATPase, C-terminal domain"/>
    <property type="match status" value="1"/>
</dbReference>
<dbReference type="InterPro" id="IPR003594">
    <property type="entry name" value="HATPase_dom"/>
</dbReference>
<keyword evidence="4 10" id="KW-0808">Transferase</keyword>
<dbReference type="GO" id="GO:0005886">
    <property type="term" value="C:plasma membrane"/>
    <property type="evidence" value="ECO:0007669"/>
    <property type="project" value="TreeGrafter"/>
</dbReference>
<evidence type="ECO:0000313" key="10">
    <source>
        <dbReference type="EMBL" id="STY24434.1"/>
    </source>
</evidence>
<evidence type="ECO:0000256" key="3">
    <source>
        <dbReference type="ARBA" id="ARBA00022553"/>
    </source>
</evidence>
<organism evidence="10 12">
    <name type="scientific">Legionella steigerwaltii</name>
    <dbReference type="NCBI Taxonomy" id="460"/>
    <lineage>
        <taxon>Bacteria</taxon>
        <taxon>Pseudomonadati</taxon>
        <taxon>Pseudomonadota</taxon>
        <taxon>Gammaproteobacteria</taxon>
        <taxon>Legionellales</taxon>
        <taxon>Legionellaceae</taxon>
        <taxon>Legionella</taxon>
    </lineage>
</organism>
<dbReference type="PRINTS" id="PR00344">
    <property type="entry name" value="BCTRLSENSOR"/>
</dbReference>
<keyword evidence="6" id="KW-0902">Two-component regulatory system</keyword>
<sequence>MQKNREIPLNNLPKSVKTYIKHLEQVRSDFVANVSHELRTPLAVIHGYLETLIHNDNYEISYKKIFLQMHQHSIRMADIIDDLLLLSHLESDDHFSDEKIKINVAETLKTLCIDAKNISGEKQHKITLKAMSNVFITGSENQLRSLFSNIIVNAIKYTPDKGSITVEWYLDEKGRGVFKVTDTGIGIAKENIPRITERFYRVEKARSRERGGTGLGLAIVKHVLLRHDAELQIESVFEKGSIFTCIFPTNRIVVDNFIGLSI</sequence>
<keyword evidence="3" id="KW-0597">Phosphoprotein</keyword>
<reference evidence="9 11" key="1">
    <citation type="submission" date="2015-11" db="EMBL/GenBank/DDBJ databases">
        <title>Genomic analysis of 38 Legionella species identifies large and diverse effector repertoires.</title>
        <authorList>
            <person name="Burstein D."/>
            <person name="Amaro F."/>
            <person name="Zusman T."/>
            <person name="Lifshitz Z."/>
            <person name="Cohen O."/>
            <person name="Gilbert J.A."/>
            <person name="Pupko T."/>
            <person name="Shuman H.A."/>
            <person name="Segal G."/>
        </authorList>
    </citation>
    <scope>NUCLEOTIDE SEQUENCE [LARGE SCALE GENOMIC DNA]</scope>
    <source>
        <strain evidence="9 11">SC-18-C9</strain>
    </source>
</reference>
<dbReference type="InterPro" id="IPR003661">
    <property type="entry name" value="HisK_dim/P_dom"/>
</dbReference>
<evidence type="ECO:0000313" key="11">
    <source>
        <dbReference type="Proteomes" id="UP000054820"/>
    </source>
</evidence>
<evidence type="ECO:0000313" key="9">
    <source>
        <dbReference type="EMBL" id="KTD77795.1"/>
    </source>
</evidence>
<dbReference type="GO" id="GO:0000155">
    <property type="term" value="F:phosphorelay sensor kinase activity"/>
    <property type="evidence" value="ECO:0007669"/>
    <property type="project" value="InterPro"/>
</dbReference>
<comment type="catalytic activity">
    <reaction evidence="1">
        <text>ATP + protein L-histidine = ADP + protein N-phospho-L-histidine.</text>
        <dbReference type="EC" id="2.7.13.3"/>
    </reaction>
</comment>
<reference evidence="10 12" key="2">
    <citation type="submission" date="2018-06" db="EMBL/GenBank/DDBJ databases">
        <authorList>
            <consortium name="Pathogen Informatics"/>
            <person name="Doyle S."/>
        </authorList>
    </citation>
    <scope>NUCLEOTIDE SEQUENCE [LARGE SCALE GENOMIC DNA]</scope>
    <source>
        <strain evidence="10 12">NCTC11991</strain>
    </source>
</reference>
<dbReference type="InterPro" id="IPR036097">
    <property type="entry name" value="HisK_dim/P_sf"/>
</dbReference>
<dbReference type="InterPro" id="IPR005467">
    <property type="entry name" value="His_kinase_dom"/>
</dbReference>
<gene>
    <name evidence="10" type="primary">stuC</name>
    <name evidence="9" type="ORF">Lstg_1518</name>
    <name evidence="10" type="ORF">NCTC11991_03059</name>
</gene>
<keyword evidence="5 10" id="KW-0418">Kinase</keyword>
<evidence type="ECO:0000256" key="4">
    <source>
        <dbReference type="ARBA" id="ARBA00022679"/>
    </source>
</evidence>
<dbReference type="CDD" id="cd00082">
    <property type="entry name" value="HisKA"/>
    <property type="match status" value="1"/>
</dbReference>
<dbReference type="InterPro" id="IPR036890">
    <property type="entry name" value="HATPase_C_sf"/>
</dbReference>
<keyword evidence="7" id="KW-0472">Membrane</keyword>
<dbReference type="OrthoDB" id="9813151at2"/>
<dbReference type="GO" id="GO:0016036">
    <property type="term" value="P:cellular response to phosphate starvation"/>
    <property type="evidence" value="ECO:0007669"/>
    <property type="project" value="TreeGrafter"/>
</dbReference>
<dbReference type="FunFam" id="3.30.565.10:FF:000006">
    <property type="entry name" value="Sensor histidine kinase WalK"/>
    <property type="match status" value="1"/>
</dbReference>
<evidence type="ECO:0000256" key="2">
    <source>
        <dbReference type="ARBA" id="ARBA00012438"/>
    </source>
</evidence>
<dbReference type="Gene3D" id="1.10.287.130">
    <property type="match status" value="1"/>
</dbReference>
<name>A0A378LCI8_9GAMM</name>
<dbReference type="InterPro" id="IPR004358">
    <property type="entry name" value="Sig_transdc_His_kin-like_C"/>
</dbReference>
<evidence type="ECO:0000313" key="12">
    <source>
        <dbReference type="Proteomes" id="UP000255110"/>
    </source>
</evidence>
<dbReference type="Pfam" id="PF00512">
    <property type="entry name" value="HisKA"/>
    <property type="match status" value="1"/>
</dbReference>
<dbReference type="PROSITE" id="PS50109">
    <property type="entry name" value="HIS_KIN"/>
    <property type="match status" value="1"/>
</dbReference>
<dbReference type="Pfam" id="PF02518">
    <property type="entry name" value="HATPase_c"/>
    <property type="match status" value="1"/>
</dbReference>
<dbReference type="STRING" id="460.Lstg_1518"/>
<dbReference type="EMBL" id="LNYZ01000012">
    <property type="protein sequence ID" value="KTD77795.1"/>
    <property type="molecule type" value="Genomic_DNA"/>
</dbReference>
<dbReference type="PANTHER" id="PTHR45453:SF1">
    <property type="entry name" value="PHOSPHATE REGULON SENSOR PROTEIN PHOR"/>
    <property type="match status" value="1"/>
</dbReference>
<dbReference type="RefSeq" id="WP_058477082.1">
    <property type="nucleotide sequence ID" value="NZ_CAAAIO010000029.1"/>
</dbReference>
<dbReference type="FunFam" id="1.10.287.130:FF:000001">
    <property type="entry name" value="Two-component sensor histidine kinase"/>
    <property type="match status" value="1"/>
</dbReference>
<dbReference type="SUPFAM" id="SSF47384">
    <property type="entry name" value="Homodimeric domain of signal transducing histidine kinase"/>
    <property type="match status" value="1"/>
</dbReference>
<dbReference type="GO" id="GO:0004721">
    <property type="term" value="F:phosphoprotein phosphatase activity"/>
    <property type="evidence" value="ECO:0007669"/>
    <property type="project" value="TreeGrafter"/>
</dbReference>
<dbReference type="Proteomes" id="UP000054820">
    <property type="component" value="Unassembled WGS sequence"/>
</dbReference>
<dbReference type="EMBL" id="UGOY01000001">
    <property type="protein sequence ID" value="STY24434.1"/>
    <property type="molecule type" value="Genomic_DNA"/>
</dbReference>
<evidence type="ECO:0000256" key="7">
    <source>
        <dbReference type="ARBA" id="ARBA00023136"/>
    </source>
</evidence>
<dbReference type="EC" id="2.7.13.3" evidence="2"/>
<dbReference type="SMART" id="SM00387">
    <property type="entry name" value="HATPase_c"/>
    <property type="match status" value="1"/>
</dbReference>
<evidence type="ECO:0000256" key="5">
    <source>
        <dbReference type="ARBA" id="ARBA00022777"/>
    </source>
</evidence>
<accession>A0A378LCI8</accession>
<dbReference type="PANTHER" id="PTHR45453">
    <property type="entry name" value="PHOSPHATE REGULON SENSOR PROTEIN PHOR"/>
    <property type="match status" value="1"/>
</dbReference>
<keyword evidence="11" id="KW-1185">Reference proteome</keyword>
<proteinExistence type="predicted"/>
<evidence type="ECO:0000256" key="6">
    <source>
        <dbReference type="ARBA" id="ARBA00023012"/>
    </source>
</evidence>
<dbReference type="Proteomes" id="UP000255110">
    <property type="component" value="Unassembled WGS sequence"/>
</dbReference>
<feature type="domain" description="Histidine kinase" evidence="8">
    <location>
        <begin position="33"/>
        <end position="251"/>
    </location>
</feature>
<dbReference type="SUPFAM" id="SSF55874">
    <property type="entry name" value="ATPase domain of HSP90 chaperone/DNA topoisomerase II/histidine kinase"/>
    <property type="match status" value="1"/>
</dbReference>
<evidence type="ECO:0000259" key="8">
    <source>
        <dbReference type="PROSITE" id="PS50109"/>
    </source>
</evidence>
<dbReference type="InterPro" id="IPR050351">
    <property type="entry name" value="BphY/WalK/GraS-like"/>
</dbReference>
<evidence type="ECO:0000256" key="1">
    <source>
        <dbReference type="ARBA" id="ARBA00000085"/>
    </source>
</evidence>